<evidence type="ECO:0000256" key="8">
    <source>
        <dbReference type="ARBA" id="ARBA00023136"/>
    </source>
</evidence>
<dbReference type="InterPro" id="IPR011527">
    <property type="entry name" value="ABC1_TM_dom"/>
</dbReference>
<organism evidence="12 13">
    <name type="scientific">Cichlidogyrus casuarinus</name>
    <dbReference type="NCBI Taxonomy" id="1844966"/>
    <lineage>
        <taxon>Eukaryota</taxon>
        <taxon>Metazoa</taxon>
        <taxon>Spiralia</taxon>
        <taxon>Lophotrochozoa</taxon>
        <taxon>Platyhelminthes</taxon>
        <taxon>Monogenea</taxon>
        <taxon>Monopisthocotylea</taxon>
        <taxon>Dactylogyridea</taxon>
        <taxon>Ancyrocephalidae</taxon>
        <taxon>Cichlidogyrus</taxon>
    </lineage>
</organism>
<evidence type="ECO:0000256" key="3">
    <source>
        <dbReference type="ARBA" id="ARBA00022692"/>
    </source>
</evidence>
<feature type="transmembrane region" description="Helical" evidence="10">
    <location>
        <begin position="229"/>
        <end position="257"/>
    </location>
</feature>
<evidence type="ECO:0000256" key="10">
    <source>
        <dbReference type="SAM" id="Phobius"/>
    </source>
</evidence>
<dbReference type="AlphaFoldDB" id="A0ABD2PYM5"/>
<feature type="region of interest" description="Disordered" evidence="9">
    <location>
        <begin position="1"/>
        <end position="37"/>
    </location>
</feature>
<evidence type="ECO:0000313" key="13">
    <source>
        <dbReference type="Proteomes" id="UP001626550"/>
    </source>
</evidence>
<evidence type="ECO:0000256" key="7">
    <source>
        <dbReference type="ARBA" id="ARBA00022989"/>
    </source>
</evidence>
<protein>
    <submittedName>
        <fullName evidence="12">Multidrug resistance-associated protein 7</fullName>
    </submittedName>
</protein>
<dbReference type="InterPro" id="IPR003439">
    <property type="entry name" value="ABC_transporter-like_ATP-bd"/>
</dbReference>
<dbReference type="FunFam" id="1.20.1560.10:FF:000013">
    <property type="entry name" value="ABC transporter C family member 2"/>
    <property type="match status" value="1"/>
</dbReference>
<evidence type="ECO:0000313" key="12">
    <source>
        <dbReference type="EMBL" id="KAL3312530.1"/>
    </source>
</evidence>
<dbReference type="GO" id="GO:0016020">
    <property type="term" value="C:membrane"/>
    <property type="evidence" value="ECO:0007669"/>
    <property type="project" value="UniProtKB-SubCell"/>
</dbReference>
<dbReference type="EMBL" id="JBJKFK010001661">
    <property type="protein sequence ID" value="KAL3312530.1"/>
    <property type="molecule type" value="Genomic_DNA"/>
</dbReference>
<gene>
    <name evidence="12" type="primary">ABCC10_3</name>
    <name evidence="12" type="ORF">Ciccas_008878</name>
</gene>
<keyword evidence="4" id="KW-0677">Repeat</keyword>
<feature type="transmembrane region" description="Helical" evidence="10">
    <location>
        <begin position="142"/>
        <end position="170"/>
    </location>
</feature>
<feature type="compositionally biased region" description="Polar residues" evidence="9">
    <location>
        <begin position="20"/>
        <end position="37"/>
    </location>
</feature>
<feature type="domain" description="ABC transmembrane type-1" evidence="11">
    <location>
        <begin position="101"/>
        <end position="388"/>
    </location>
</feature>
<reference evidence="12 13" key="1">
    <citation type="submission" date="2024-11" db="EMBL/GenBank/DDBJ databases">
        <title>Adaptive evolution of stress response genes in parasites aligns with host niche diversity.</title>
        <authorList>
            <person name="Hahn C."/>
            <person name="Resl P."/>
        </authorList>
    </citation>
    <scope>NUCLEOTIDE SEQUENCE [LARGE SCALE GENOMIC DNA]</scope>
    <source>
        <strain evidence="12">EGGRZ-B1_66</strain>
        <tissue evidence="12">Body</tissue>
    </source>
</reference>
<accession>A0ABD2PYM5</accession>
<keyword evidence="2" id="KW-0813">Transport</keyword>
<dbReference type="Gene3D" id="1.20.1560.10">
    <property type="entry name" value="ABC transporter type 1, transmembrane domain"/>
    <property type="match status" value="1"/>
</dbReference>
<keyword evidence="13" id="KW-1185">Reference proteome</keyword>
<dbReference type="PANTHER" id="PTHR24223">
    <property type="entry name" value="ATP-BINDING CASSETTE SUB-FAMILY C"/>
    <property type="match status" value="1"/>
</dbReference>
<dbReference type="Gene3D" id="3.40.50.300">
    <property type="entry name" value="P-loop containing nucleotide triphosphate hydrolases"/>
    <property type="match status" value="1"/>
</dbReference>
<dbReference type="Pfam" id="PF00005">
    <property type="entry name" value="ABC_tran"/>
    <property type="match status" value="1"/>
</dbReference>
<keyword evidence="5" id="KW-0547">Nucleotide-binding</keyword>
<dbReference type="SUPFAM" id="SSF90123">
    <property type="entry name" value="ABC transporter transmembrane region"/>
    <property type="match status" value="1"/>
</dbReference>
<comment type="caution">
    <text evidence="12">The sequence shown here is derived from an EMBL/GenBank/DDBJ whole genome shotgun (WGS) entry which is preliminary data.</text>
</comment>
<keyword evidence="6" id="KW-0067">ATP-binding</keyword>
<evidence type="ECO:0000256" key="2">
    <source>
        <dbReference type="ARBA" id="ARBA00022448"/>
    </source>
</evidence>
<evidence type="ECO:0000259" key="11">
    <source>
        <dbReference type="PROSITE" id="PS50929"/>
    </source>
</evidence>
<dbReference type="GO" id="GO:0005524">
    <property type="term" value="F:ATP binding"/>
    <property type="evidence" value="ECO:0007669"/>
    <property type="project" value="UniProtKB-KW"/>
</dbReference>
<feature type="transmembrane region" description="Helical" evidence="10">
    <location>
        <begin position="91"/>
        <end position="112"/>
    </location>
</feature>
<evidence type="ECO:0000256" key="6">
    <source>
        <dbReference type="ARBA" id="ARBA00022840"/>
    </source>
</evidence>
<comment type="subcellular location">
    <subcellularLocation>
        <location evidence="1">Membrane</location>
        <topology evidence="1">Multi-pass membrane protein</topology>
    </subcellularLocation>
</comment>
<dbReference type="Pfam" id="PF00664">
    <property type="entry name" value="ABC_membrane"/>
    <property type="match status" value="1"/>
</dbReference>
<dbReference type="CDD" id="cd18605">
    <property type="entry name" value="ABC_6TM_MRP7_D2_like"/>
    <property type="match status" value="1"/>
</dbReference>
<keyword evidence="8 10" id="KW-0472">Membrane</keyword>
<evidence type="ECO:0000256" key="1">
    <source>
        <dbReference type="ARBA" id="ARBA00004141"/>
    </source>
</evidence>
<evidence type="ECO:0000256" key="5">
    <source>
        <dbReference type="ARBA" id="ARBA00022741"/>
    </source>
</evidence>
<dbReference type="PANTHER" id="PTHR24223:SF330">
    <property type="entry name" value="ATP-BINDING CASSETTE SUB-FAMILY C MEMBER 10"/>
    <property type="match status" value="1"/>
</dbReference>
<name>A0ABD2PYM5_9PLAT</name>
<keyword evidence="3 10" id="KW-0812">Transmembrane</keyword>
<dbReference type="PROSITE" id="PS50929">
    <property type="entry name" value="ABC_TM1F"/>
    <property type="match status" value="1"/>
</dbReference>
<dbReference type="SUPFAM" id="SSF52540">
    <property type="entry name" value="P-loop containing nucleoside triphosphate hydrolases"/>
    <property type="match status" value="1"/>
</dbReference>
<keyword evidence="7 10" id="KW-1133">Transmembrane helix</keyword>
<evidence type="ECO:0000256" key="4">
    <source>
        <dbReference type="ARBA" id="ARBA00022737"/>
    </source>
</evidence>
<proteinExistence type="predicted"/>
<dbReference type="InterPro" id="IPR050173">
    <property type="entry name" value="ABC_transporter_C-like"/>
</dbReference>
<evidence type="ECO:0000256" key="9">
    <source>
        <dbReference type="SAM" id="MobiDB-lite"/>
    </source>
</evidence>
<dbReference type="Proteomes" id="UP001626550">
    <property type="component" value="Unassembled WGS sequence"/>
</dbReference>
<dbReference type="InterPro" id="IPR036640">
    <property type="entry name" value="ABC1_TM_sf"/>
</dbReference>
<sequence length="530" mass="58691">MERGRITCTEDGSQMRKRSIQFSKQESNPHGNISRDSSIMQIRDEDEEAEKETTDVEKFQIGHSLGEDENELEGTMSADLKGINSKVFLSYIKWAGIPLSIAVVLSLTLLQAGNNCADFWLSVWTNSSQEALPDIDEYSMSFYLAVYGGIIAAVIVFTSFRAVTFAYAGIRASIHAHRSLLETTLLAQMSFFETVSTGQILNRFSGDMSTIDDGLPFMLNIFLASLGRLLGSIVLICVVLPLLLLLFVPMMFVYWSIQHTYRRAARDLKRISSVASSPVYSWLVETITGLSCIRGMGKDVLFRNEFLRRLGDRIRSDVAICLASAWLTLRLQLLGQSVVASILLVSLLGEAFHWWSSQLSILALAITYAVNIAGQMSGCLTSGLETETRFIALERAPLNPGQVMHLRKDLKKQLRSRIEADDVRAYEVDVNCADYGKVEFEDVSVEYPKYLKKQLLASLQDEFLALDGISFALDAGQNIGIVGRTGSGKSSLLKALLRLIPHLSGPEPTLQKARVRNFKGVSGTVSTVLI</sequence>
<dbReference type="InterPro" id="IPR027417">
    <property type="entry name" value="P-loop_NTPase"/>
</dbReference>